<evidence type="ECO:0000313" key="1">
    <source>
        <dbReference type="EMBL" id="GGL10030.1"/>
    </source>
</evidence>
<comment type="caution">
    <text evidence="1">The sequence shown here is derived from an EMBL/GenBank/DDBJ whole genome shotgun (WGS) entry which is preliminary data.</text>
</comment>
<accession>A0A8J3C4P9</accession>
<dbReference type="SUPFAM" id="SSF53850">
    <property type="entry name" value="Periplasmic binding protein-like II"/>
    <property type="match status" value="1"/>
</dbReference>
<keyword evidence="2" id="KW-1185">Reference proteome</keyword>
<dbReference type="AlphaFoldDB" id="A0A8J3C4P9"/>
<gene>
    <name evidence="1" type="ORF">GCM10012284_50980</name>
</gene>
<sequence length="320" mass="35788">MRLTLAVSDYDHVRDLTAGRIAVEGVELTCLQMPVEEIFFRFTAFREWHVSELSLAKYVTMVAAREPVAAIPVFPSRVFRHSAIYVRGGGHVREPADLAGARIGVPEWFQTAGVWARGVLAHEFGLRLTDVRWVQAGLRQPGRQEQFTPPAGMTVVVESGRSLIDMLLAGDLDAIVTARPPEGAEHAIVPLFPDAAEREREWHRRTGVQPIMHVIALRGDVLDAHPWVAANLYQAFVEARDRSLARVADLNVSRFPVPWLQTYARAAAADFGGDPFPYGVEANRPTLEAFLGYAHEQGLTPRLLRVEELFPAQVRRQYRI</sequence>
<dbReference type="Proteomes" id="UP000656042">
    <property type="component" value="Unassembled WGS sequence"/>
</dbReference>
<organism evidence="1 2">
    <name type="scientific">Mangrovihabitans endophyticus</name>
    <dbReference type="NCBI Taxonomy" id="1751298"/>
    <lineage>
        <taxon>Bacteria</taxon>
        <taxon>Bacillati</taxon>
        <taxon>Actinomycetota</taxon>
        <taxon>Actinomycetes</taxon>
        <taxon>Micromonosporales</taxon>
        <taxon>Micromonosporaceae</taxon>
        <taxon>Mangrovihabitans</taxon>
    </lineage>
</organism>
<reference evidence="1" key="1">
    <citation type="journal article" date="2014" name="Int. J. Syst. Evol. Microbiol.">
        <title>Complete genome sequence of Corynebacterium casei LMG S-19264T (=DSM 44701T), isolated from a smear-ripened cheese.</title>
        <authorList>
            <consortium name="US DOE Joint Genome Institute (JGI-PGF)"/>
            <person name="Walter F."/>
            <person name="Albersmeier A."/>
            <person name="Kalinowski J."/>
            <person name="Ruckert C."/>
        </authorList>
    </citation>
    <scope>NUCLEOTIDE SEQUENCE</scope>
    <source>
        <strain evidence="1">CGMCC 4.7299</strain>
    </source>
</reference>
<reference evidence="1" key="2">
    <citation type="submission" date="2020-09" db="EMBL/GenBank/DDBJ databases">
        <authorList>
            <person name="Sun Q."/>
            <person name="Zhou Y."/>
        </authorList>
    </citation>
    <scope>NUCLEOTIDE SEQUENCE</scope>
    <source>
        <strain evidence="1">CGMCC 4.7299</strain>
    </source>
</reference>
<name>A0A8J3C4P9_9ACTN</name>
<dbReference type="EMBL" id="BMMX01000033">
    <property type="protein sequence ID" value="GGL10030.1"/>
    <property type="molecule type" value="Genomic_DNA"/>
</dbReference>
<evidence type="ECO:0000313" key="2">
    <source>
        <dbReference type="Proteomes" id="UP000656042"/>
    </source>
</evidence>
<dbReference type="Gene3D" id="3.40.190.10">
    <property type="entry name" value="Periplasmic binding protein-like II"/>
    <property type="match status" value="1"/>
</dbReference>
<protein>
    <submittedName>
        <fullName evidence="1">4,5-dihydroxyphthalate decarboxylase</fullName>
    </submittedName>
</protein>
<proteinExistence type="predicted"/>